<dbReference type="RefSeq" id="WP_215818997.1">
    <property type="nucleotide sequence ID" value="NZ_JAGSOY010000011.1"/>
</dbReference>
<gene>
    <name evidence="1" type="ORF">KCG35_07165</name>
</gene>
<evidence type="ECO:0000313" key="1">
    <source>
        <dbReference type="EMBL" id="MBU2710834.1"/>
    </source>
</evidence>
<proteinExistence type="predicted"/>
<protein>
    <submittedName>
        <fullName evidence="1">Uncharacterized protein</fullName>
    </submittedName>
</protein>
<accession>A0ABS5ZA17</accession>
<dbReference type="EMBL" id="JAGSOY010000011">
    <property type="protein sequence ID" value="MBU2710834.1"/>
    <property type="molecule type" value="Genomic_DNA"/>
</dbReference>
<dbReference type="Proteomes" id="UP000690515">
    <property type="component" value="Unassembled WGS sequence"/>
</dbReference>
<comment type="caution">
    <text evidence="1">The sequence shown here is derived from an EMBL/GenBank/DDBJ whole genome shotgun (WGS) entry which is preliminary data.</text>
</comment>
<organism evidence="1 2">
    <name type="scientific">Zooshikella harenae</name>
    <dbReference type="NCBI Taxonomy" id="2827238"/>
    <lineage>
        <taxon>Bacteria</taxon>
        <taxon>Pseudomonadati</taxon>
        <taxon>Pseudomonadota</taxon>
        <taxon>Gammaproteobacteria</taxon>
        <taxon>Oceanospirillales</taxon>
        <taxon>Zooshikellaceae</taxon>
        <taxon>Zooshikella</taxon>
    </lineage>
</organism>
<keyword evidence="2" id="KW-1185">Reference proteome</keyword>
<sequence length="74" mass="8203">MSQSIRKVTMGLSEFDIRNVEEIQRFTHARTKASAVSYSLALSAQLAEMIEKGSEILIKDAHGETHKLVLSNVS</sequence>
<name>A0ABS5ZA17_9GAMM</name>
<evidence type="ECO:0000313" key="2">
    <source>
        <dbReference type="Proteomes" id="UP000690515"/>
    </source>
</evidence>
<reference evidence="1 2" key="1">
    <citation type="submission" date="2021-04" db="EMBL/GenBank/DDBJ databases">
        <authorList>
            <person name="Pira H."/>
            <person name="Risdian C."/>
            <person name="Wink J."/>
        </authorList>
    </citation>
    <scope>NUCLEOTIDE SEQUENCE [LARGE SCALE GENOMIC DNA]</scope>
    <source>
        <strain evidence="1 2">WH53</strain>
    </source>
</reference>